<keyword evidence="2" id="KW-1185">Reference proteome</keyword>
<dbReference type="Gene3D" id="3.30.460.40">
    <property type="match status" value="1"/>
</dbReference>
<dbReference type="InterPro" id="IPR019646">
    <property type="entry name" value="Aminoglyc_AdlTrfase"/>
</dbReference>
<accession>A0A1G9GQW3</accession>
<name>A0A1G9GQW3_9ACTN</name>
<gene>
    <name evidence="1" type="ORF">SAMN05421874_114187</name>
</gene>
<proteinExistence type="predicted"/>
<keyword evidence="1" id="KW-0808">Transferase</keyword>
<sequence>MPSMMDANVVLRLLALLRDGGCEIWVAGGWGIDALIGKVTREHRDLDLLHRVEQEPLLIKKLESAGFIEQPDAQPGRPARFVMKDHQGHELDLHPLRFEADGSAVQQANDHGGTFHYPADAFTTGMIEGVPVNCLSVAQQVAFHQGYEPSDRDRHDMAQLRTAFGVATHF</sequence>
<dbReference type="Proteomes" id="UP000198683">
    <property type="component" value="Unassembled WGS sequence"/>
</dbReference>
<protein>
    <submittedName>
        <fullName evidence="1">Lincosamide nucleotidyltransferase A/C/D/E</fullName>
    </submittedName>
</protein>
<dbReference type="EMBL" id="FNFB01000014">
    <property type="protein sequence ID" value="SDL03038.1"/>
    <property type="molecule type" value="Genomic_DNA"/>
</dbReference>
<dbReference type="STRING" id="683260.SAMN05421874_114187"/>
<evidence type="ECO:0000313" key="1">
    <source>
        <dbReference type="EMBL" id="SDL03038.1"/>
    </source>
</evidence>
<dbReference type="AlphaFoldDB" id="A0A1G9GQW3"/>
<organism evidence="1 2">
    <name type="scientific">Nonomuraea maritima</name>
    <dbReference type="NCBI Taxonomy" id="683260"/>
    <lineage>
        <taxon>Bacteria</taxon>
        <taxon>Bacillati</taxon>
        <taxon>Actinomycetota</taxon>
        <taxon>Actinomycetes</taxon>
        <taxon>Streptosporangiales</taxon>
        <taxon>Streptosporangiaceae</taxon>
        <taxon>Nonomuraea</taxon>
    </lineage>
</organism>
<reference evidence="1 2" key="1">
    <citation type="submission" date="2016-10" db="EMBL/GenBank/DDBJ databases">
        <authorList>
            <person name="de Groot N.N."/>
        </authorList>
    </citation>
    <scope>NUCLEOTIDE SEQUENCE [LARGE SCALE GENOMIC DNA]</scope>
    <source>
        <strain evidence="1 2">CGMCC 4.5681</strain>
    </source>
</reference>
<dbReference type="Pfam" id="PF10706">
    <property type="entry name" value="Aminoglyc_resit"/>
    <property type="match status" value="1"/>
</dbReference>
<dbReference type="GO" id="GO:0016740">
    <property type="term" value="F:transferase activity"/>
    <property type="evidence" value="ECO:0007669"/>
    <property type="project" value="UniProtKB-KW"/>
</dbReference>
<evidence type="ECO:0000313" key="2">
    <source>
        <dbReference type="Proteomes" id="UP000198683"/>
    </source>
</evidence>